<evidence type="ECO:0000256" key="2">
    <source>
        <dbReference type="ARBA" id="ARBA00022679"/>
    </source>
</evidence>
<dbReference type="PIRSF" id="PIRSF017269">
    <property type="entry name" value="GCD14"/>
    <property type="match status" value="1"/>
</dbReference>
<reference evidence="7 8" key="1">
    <citation type="journal article" date="2019" name="Nat. Microbiol.">
        <title>Mediterranean grassland soil C-N compound turnover is dependent on rainfall and depth, and is mediated by genomically divergent microorganisms.</title>
        <authorList>
            <person name="Diamond S."/>
            <person name="Andeer P.F."/>
            <person name="Li Z."/>
            <person name="Crits-Christoph A."/>
            <person name="Burstein D."/>
            <person name="Anantharaman K."/>
            <person name="Lane K.R."/>
            <person name="Thomas B.C."/>
            <person name="Pan C."/>
            <person name="Northen T.R."/>
            <person name="Banfield J.F."/>
        </authorList>
    </citation>
    <scope>NUCLEOTIDE SEQUENCE [LARGE SCALE GENOMIC DNA]</scope>
    <source>
        <strain evidence="7">WS_1</strain>
    </source>
</reference>
<organism evidence="7 8">
    <name type="scientific">Eiseniibacteriota bacterium</name>
    <dbReference type="NCBI Taxonomy" id="2212470"/>
    <lineage>
        <taxon>Bacteria</taxon>
        <taxon>Candidatus Eiseniibacteriota</taxon>
    </lineage>
</organism>
<dbReference type="Gene3D" id="3.40.50.150">
    <property type="entry name" value="Vaccinia Virus protein VP39"/>
    <property type="match status" value="1"/>
</dbReference>
<protein>
    <submittedName>
        <fullName evidence="7">Methyltransferase domain-containing protein</fullName>
    </submittedName>
</protein>
<dbReference type="GO" id="GO:0030488">
    <property type="term" value="P:tRNA methylation"/>
    <property type="evidence" value="ECO:0007669"/>
    <property type="project" value="InterPro"/>
</dbReference>
<gene>
    <name evidence="7" type="ORF">E6K71_07405</name>
</gene>
<feature type="domain" description="tRNA (adenine(58)-N(1))-methyltransferase catalytic subunit TRM61 C-terminal" evidence="6">
    <location>
        <begin position="42"/>
        <end position="204"/>
    </location>
</feature>
<evidence type="ECO:0000259" key="6">
    <source>
        <dbReference type="Pfam" id="PF08704"/>
    </source>
</evidence>
<dbReference type="PANTHER" id="PTHR12133:SF1">
    <property type="entry name" value="TRNA (ADENINE(58)-N(1))-METHYLTRANSFERASE, MITOCHONDRIAL"/>
    <property type="match status" value="1"/>
</dbReference>
<evidence type="ECO:0000313" key="7">
    <source>
        <dbReference type="EMBL" id="TMQ48360.1"/>
    </source>
</evidence>
<dbReference type="SUPFAM" id="SSF53335">
    <property type="entry name" value="S-adenosyl-L-methionine-dependent methyltransferases"/>
    <property type="match status" value="1"/>
</dbReference>
<sequence length="230" mass="24632">MVTVPGLGVFACETLRSALGRVVRVGASTVLVLRPSVRDLRETMDREAQALTHKDLAAILYGIDIAPGARVLEAGAGSGTLTTVLARAVGPTGRVHSYDLRGDFLDVARANAERSAASSSIEFVQRDVRAGISEHDLDAVVLDIPDPWNAIAAAWQALRPCGHLAAFSPNMEQVKETVAAIRALPFVDTRTVELIEREMEVRDIGVRPSAAALGHTGYLTFARKVLDPFP</sequence>
<dbReference type="GO" id="GO:0031515">
    <property type="term" value="C:tRNA (m1A) methyltransferase complex"/>
    <property type="evidence" value="ECO:0007669"/>
    <property type="project" value="InterPro"/>
</dbReference>
<dbReference type="Pfam" id="PF08704">
    <property type="entry name" value="GCD14"/>
    <property type="match status" value="1"/>
</dbReference>
<proteinExistence type="predicted"/>
<feature type="binding site" evidence="5">
    <location>
        <begin position="78"/>
        <end position="81"/>
    </location>
    <ligand>
        <name>S-adenosyl-L-methionine</name>
        <dbReference type="ChEBI" id="CHEBI:59789"/>
    </ligand>
</feature>
<accession>A0A538SAF8</accession>
<dbReference type="CDD" id="cd02440">
    <property type="entry name" value="AdoMet_MTases"/>
    <property type="match status" value="1"/>
</dbReference>
<name>A0A538SAF8_UNCEI</name>
<keyword evidence="2 7" id="KW-0808">Transferase</keyword>
<dbReference type="AlphaFoldDB" id="A0A538SAF8"/>
<dbReference type="Proteomes" id="UP000316292">
    <property type="component" value="Unassembled WGS sequence"/>
</dbReference>
<evidence type="ECO:0000256" key="1">
    <source>
        <dbReference type="ARBA" id="ARBA00022603"/>
    </source>
</evidence>
<dbReference type="InterPro" id="IPR014816">
    <property type="entry name" value="tRNA_MeTrfase_Gcd14"/>
</dbReference>
<dbReference type="PROSITE" id="PS51620">
    <property type="entry name" value="SAM_TRM61"/>
    <property type="match status" value="1"/>
</dbReference>
<feature type="binding site" evidence="5">
    <location>
        <position position="127"/>
    </location>
    <ligand>
        <name>S-adenosyl-L-methionine</name>
        <dbReference type="ChEBI" id="CHEBI:59789"/>
    </ligand>
</feature>
<dbReference type="GO" id="GO:0160107">
    <property type="term" value="F:tRNA (adenine(58)-N1)-methyltransferase activity"/>
    <property type="evidence" value="ECO:0007669"/>
    <property type="project" value="InterPro"/>
</dbReference>
<keyword evidence="3 5" id="KW-0949">S-adenosyl-L-methionine</keyword>
<keyword evidence="1 7" id="KW-0489">Methyltransferase</keyword>
<evidence type="ECO:0000256" key="3">
    <source>
        <dbReference type="ARBA" id="ARBA00022691"/>
    </source>
</evidence>
<dbReference type="InterPro" id="IPR049470">
    <property type="entry name" value="TRM61_C"/>
</dbReference>
<comment type="caution">
    <text evidence="7">The sequence shown here is derived from an EMBL/GenBank/DDBJ whole genome shotgun (WGS) entry which is preliminary data.</text>
</comment>
<evidence type="ECO:0000313" key="8">
    <source>
        <dbReference type="Proteomes" id="UP000316292"/>
    </source>
</evidence>
<evidence type="ECO:0000256" key="5">
    <source>
        <dbReference type="PIRSR" id="PIRSR017269-1"/>
    </source>
</evidence>
<dbReference type="InterPro" id="IPR029063">
    <property type="entry name" value="SAM-dependent_MTases_sf"/>
</dbReference>
<dbReference type="EMBL" id="VBOR01000077">
    <property type="protein sequence ID" value="TMQ48360.1"/>
    <property type="molecule type" value="Genomic_DNA"/>
</dbReference>
<feature type="binding site" evidence="5">
    <location>
        <position position="143"/>
    </location>
    <ligand>
        <name>S-adenosyl-L-methionine</name>
        <dbReference type="ChEBI" id="CHEBI:59789"/>
    </ligand>
</feature>
<dbReference type="PANTHER" id="PTHR12133">
    <property type="entry name" value="TRNA (ADENINE(58)-N(1))-METHYLTRANSFERASE"/>
    <property type="match status" value="1"/>
</dbReference>
<keyword evidence="4" id="KW-0819">tRNA processing</keyword>
<evidence type="ECO:0000256" key="4">
    <source>
        <dbReference type="ARBA" id="ARBA00022694"/>
    </source>
</evidence>
<feature type="binding site" evidence="5">
    <location>
        <position position="99"/>
    </location>
    <ligand>
        <name>S-adenosyl-L-methionine</name>
        <dbReference type="ChEBI" id="CHEBI:59789"/>
    </ligand>
</feature>